<reference evidence="2 3" key="2">
    <citation type="submission" date="2018-11" db="EMBL/GenBank/DDBJ databases">
        <authorList>
            <consortium name="Pathogen Informatics"/>
        </authorList>
    </citation>
    <scope>NUCLEOTIDE SEQUENCE [LARGE SCALE GENOMIC DNA]</scope>
</reference>
<dbReference type="WBParaSite" id="SBAD_0000041401-mRNA-1">
    <property type="protein sequence ID" value="SBAD_0000041401-mRNA-1"/>
    <property type="gene ID" value="SBAD_0000041401"/>
</dbReference>
<evidence type="ECO:0000313" key="3">
    <source>
        <dbReference type="Proteomes" id="UP000270296"/>
    </source>
</evidence>
<dbReference type="EMBL" id="UZAM01000939">
    <property type="protein sequence ID" value="VDO83109.1"/>
    <property type="molecule type" value="Genomic_DNA"/>
</dbReference>
<evidence type="ECO:0000256" key="1">
    <source>
        <dbReference type="SAM" id="MobiDB-lite"/>
    </source>
</evidence>
<proteinExistence type="predicted"/>
<accession>A0A183I9V1</accession>
<feature type="compositionally biased region" description="Basic residues" evidence="1">
    <location>
        <begin position="1"/>
        <end position="15"/>
    </location>
</feature>
<dbReference type="AlphaFoldDB" id="A0A183I9V1"/>
<protein>
    <submittedName>
        <fullName evidence="2 4">Uncharacterized protein</fullName>
    </submittedName>
</protein>
<sequence>MNLCRRPNRANKINKLKPPSPSPSPYGRKAVWPAGGGSGVGPKPPTVDSQTRCHWGATNGRKRGPVSQPESRFCGSFFAI</sequence>
<feature type="region of interest" description="Disordered" evidence="1">
    <location>
        <begin position="1"/>
        <end position="69"/>
    </location>
</feature>
<evidence type="ECO:0000313" key="2">
    <source>
        <dbReference type="EMBL" id="VDO83109.1"/>
    </source>
</evidence>
<reference evidence="4" key="1">
    <citation type="submission" date="2016-06" db="UniProtKB">
        <authorList>
            <consortium name="WormBaseParasite"/>
        </authorList>
    </citation>
    <scope>IDENTIFICATION</scope>
</reference>
<evidence type="ECO:0000313" key="4">
    <source>
        <dbReference type="WBParaSite" id="SBAD_0000041401-mRNA-1"/>
    </source>
</evidence>
<gene>
    <name evidence="2" type="ORF">SBAD_LOCUS395</name>
</gene>
<dbReference type="Proteomes" id="UP000270296">
    <property type="component" value="Unassembled WGS sequence"/>
</dbReference>
<organism evidence="4">
    <name type="scientific">Soboliphyme baturini</name>
    <dbReference type="NCBI Taxonomy" id="241478"/>
    <lineage>
        <taxon>Eukaryota</taxon>
        <taxon>Metazoa</taxon>
        <taxon>Ecdysozoa</taxon>
        <taxon>Nematoda</taxon>
        <taxon>Enoplea</taxon>
        <taxon>Dorylaimia</taxon>
        <taxon>Dioctophymatida</taxon>
        <taxon>Dioctophymatoidea</taxon>
        <taxon>Soboliphymatidae</taxon>
        <taxon>Soboliphyme</taxon>
    </lineage>
</organism>
<name>A0A183I9V1_9BILA</name>
<keyword evidence="3" id="KW-1185">Reference proteome</keyword>